<dbReference type="AlphaFoldDB" id="A0A5C6MV03"/>
<sequence>MLHLTGPFGSGQTCWEELSPGANIEEVETEVVEIEAKLEKVTEGTAELLCIQTQTKPGFTRNQKIERPDQWKRNIKYLWGIFSVVIGAGAGVLDLLRLPWTTCGALLGTGAGRPCGSWCDVPQALLTSPTVTSPIFSVPQLVKLCSGMIEAGKAYIGANKLFVSGIRDLSQHCQKDEMISEFLEKCGESLQEIINYHTVRAERVVVTGDGQRCFDALM</sequence>
<evidence type="ECO:0000313" key="2">
    <source>
        <dbReference type="EMBL" id="TWW57197.1"/>
    </source>
</evidence>
<dbReference type="EMBL" id="RHFK02000021">
    <property type="protein sequence ID" value="TWW57197.1"/>
    <property type="molecule type" value="Genomic_DNA"/>
</dbReference>
<reference evidence="2 3" key="1">
    <citation type="submission" date="2019-04" db="EMBL/GenBank/DDBJ databases">
        <title>Chromosome genome assembly for Takifugu flavidus.</title>
        <authorList>
            <person name="Xiao S."/>
        </authorList>
    </citation>
    <scope>NUCLEOTIDE SEQUENCE [LARGE SCALE GENOMIC DNA]</scope>
    <source>
        <strain evidence="2">HTHZ2018</strain>
        <tissue evidence="2">Muscle</tissue>
    </source>
</reference>
<organism evidence="2 3">
    <name type="scientific">Takifugu flavidus</name>
    <name type="common">sansaifugu</name>
    <dbReference type="NCBI Taxonomy" id="433684"/>
    <lineage>
        <taxon>Eukaryota</taxon>
        <taxon>Metazoa</taxon>
        <taxon>Chordata</taxon>
        <taxon>Craniata</taxon>
        <taxon>Vertebrata</taxon>
        <taxon>Euteleostomi</taxon>
        <taxon>Actinopterygii</taxon>
        <taxon>Neopterygii</taxon>
        <taxon>Teleostei</taxon>
        <taxon>Neoteleostei</taxon>
        <taxon>Acanthomorphata</taxon>
        <taxon>Eupercaria</taxon>
        <taxon>Tetraodontiformes</taxon>
        <taxon>Tetradontoidea</taxon>
        <taxon>Tetraodontidae</taxon>
        <taxon>Takifugu</taxon>
    </lineage>
</organism>
<evidence type="ECO:0000259" key="1">
    <source>
        <dbReference type="Pfam" id="PF16746"/>
    </source>
</evidence>
<dbReference type="Gene3D" id="1.20.1270.60">
    <property type="entry name" value="Arfaptin homology (AH) domain/BAR domain"/>
    <property type="match status" value="1"/>
</dbReference>
<keyword evidence="3" id="KW-1185">Reference proteome</keyword>
<evidence type="ECO:0000313" key="3">
    <source>
        <dbReference type="Proteomes" id="UP000324091"/>
    </source>
</evidence>
<dbReference type="Pfam" id="PF16746">
    <property type="entry name" value="BAR_3"/>
    <property type="match status" value="1"/>
</dbReference>
<accession>A0A5C6MV03</accession>
<proteinExistence type="predicted"/>
<dbReference type="InterPro" id="IPR027267">
    <property type="entry name" value="AH/BAR_dom_sf"/>
</dbReference>
<dbReference type="Proteomes" id="UP000324091">
    <property type="component" value="Chromosome 8"/>
</dbReference>
<comment type="caution">
    <text evidence="2">The sequence shown here is derived from an EMBL/GenBank/DDBJ whole genome shotgun (WGS) entry which is preliminary data.</text>
</comment>
<gene>
    <name evidence="2" type="ORF">D4764_08G0011840</name>
</gene>
<dbReference type="InterPro" id="IPR004148">
    <property type="entry name" value="BAR_dom"/>
</dbReference>
<dbReference type="GO" id="GO:0005737">
    <property type="term" value="C:cytoplasm"/>
    <property type="evidence" value="ECO:0007669"/>
    <property type="project" value="InterPro"/>
</dbReference>
<protein>
    <submittedName>
        <fullName evidence="2">Arf-GAP with coiled-coil, ANK repeat and PH domain-containing protein 3</fullName>
    </submittedName>
</protein>
<name>A0A5C6MV03_9TELE</name>
<feature type="domain" description="BAR" evidence="1">
    <location>
        <begin position="140"/>
        <end position="199"/>
    </location>
</feature>
<dbReference type="SUPFAM" id="SSF103657">
    <property type="entry name" value="BAR/IMD domain-like"/>
    <property type="match status" value="1"/>
</dbReference>